<evidence type="ECO:0000256" key="1">
    <source>
        <dbReference type="ARBA" id="ARBA00006484"/>
    </source>
</evidence>
<dbReference type="PROSITE" id="PS00061">
    <property type="entry name" value="ADH_SHORT"/>
    <property type="match status" value="1"/>
</dbReference>
<organism evidence="3 4">
    <name type="scientific">Mycobacterium terramassiliense</name>
    <dbReference type="NCBI Taxonomy" id="1841859"/>
    <lineage>
        <taxon>Bacteria</taxon>
        <taxon>Bacillati</taxon>
        <taxon>Actinomycetota</taxon>
        <taxon>Actinomycetes</taxon>
        <taxon>Mycobacteriales</taxon>
        <taxon>Mycobacteriaceae</taxon>
        <taxon>Mycobacterium</taxon>
    </lineage>
</organism>
<dbReference type="InterPro" id="IPR002347">
    <property type="entry name" value="SDR_fam"/>
</dbReference>
<dbReference type="PRINTS" id="PR00081">
    <property type="entry name" value="GDHRDH"/>
</dbReference>
<evidence type="ECO:0000313" key="4">
    <source>
        <dbReference type="Proteomes" id="UP000241595"/>
    </source>
</evidence>
<dbReference type="OrthoDB" id="4380821at2"/>
<comment type="similarity">
    <text evidence="1">Belongs to the short-chain dehydrogenases/reductases (SDR) family.</text>
</comment>
<dbReference type="PANTHER" id="PTHR24321:SF8">
    <property type="entry name" value="ESTRADIOL 17-BETA-DEHYDROGENASE 8-RELATED"/>
    <property type="match status" value="1"/>
</dbReference>
<dbReference type="InterPro" id="IPR036291">
    <property type="entry name" value="NAD(P)-bd_dom_sf"/>
</dbReference>
<proteinExistence type="inferred from homology"/>
<name>A0A2U3NGG4_9MYCO</name>
<dbReference type="Gene3D" id="3.40.50.720">
    <property type="entry name" value="NAD(P)-binding Rossmann-like Domain"/>
    <property type="match status" value="1"/>
</dbReference>
<dbReference type="AlphaFoldDB" id="A0A2U3NGG4"/>
<dbReference type="CDD" id="cd05233">
    <property type="entry name" value="SDR_c"/>
    <property type="match status" value="1"/>
</dbReference>
<dbReference type="RefSeq" id="WP_077101679.1">
    <property type="nucleotide sequence ID" value="NZ_LT717701.1"/>
</dbReference>
<dbReference type="InterPro" id="IPR020904">
    <property type="entry name" value="Sc_DH/Rdtase_CS"/>
</dbReference>
<reference evidence="3 4" key="1">
    <citation type="submission" date="2017-01" db="EMBL/GenBank/DDBJ databases">
        <authorList>
            <consortium name="Urmite Genomes"/>
        </authorList>
    </citation>
    <scope>NUCLEOTIDE SEQUENCE [LARGE SCALE GENOMIC DNA]</scope>
    <source>
        <strain evidence="3 4">AB308</strain>
    </source>
</reference>
<dbReference type="Pfam" id="PF13561">
    <property type="entry name" value="adh_short_C2"/>
    <property type="match status" value="1"/>
</dbReference>
<sequence length="260" mass="26927">MAATYTHPKSLHGHVAIVTGSARGIGKGVAAALLERGASLLLVDILGDQLTSTTEEFTAAGHTAEKLIADLRNPDSAELIVATAVQRFGTVNSLVNDAMATNEPKPFLDITTGDLSLDYDVGPRATFLLMQAVHPVMVKAGGGAIVNFGSGSGTGGAVGWGGYAGAKEAIRGLSKVAALEWGQHNIRINTVCPFAESDGVKLWRQFAPDDYQAALKGVPLQRIGDPRSDVGALVAFLVSGDASFITAQTIHVDGGSGCFR</sequence>
<gene>
    <name evidence="3" type="ORF">MTAB308_4118</name>
</gene>
<dbReference type="FunFam" id="3.40.50.720:FF:000084">
    <property type="entry name" value="Short-chain dehydrogenase reductase"/>
    <property type="match status" value="1"/>
</dbReference>
<dbReference type="PANTHER" id="PTHR24321">
    <property type="entry name" value="DEHYDROGENASES, SHORT CHAIN"/>
    <property type="match status" value="1"/>
</dbReference>
<dbReference type="SUPFAM" id="SSF51735">
    <property type="entry name" value="NAD(P)-binding Rossmann-fold domains"/>
    <property type="match status" value="1"/>
</dbReference>
<dbReference type="GO" id="GO:0016491">
    <property type="term" value="F:oxidoreductase activity"/>
    <property type="evidence" value="ECO:0007669"/>
    <property type="project" value="UniProtKB-KW"/>
</dbReference>
<keyword evidence="2" id="KW-0560">Oxidoreductase</keyword>
<evidence type="ECO:0000313" key="3">
    <source>
        <dbReference type="EMBL" id="SPM30609.1"/>
    </source>
</evidence>
<accession>A0A2U3NGG4</accession>
<keyword evidence="4" id="KW-1185">Reference proteome</keyword>
<evidence type="ECO:0000256" key="2">
    <source>
        <dbReference type="ARBA" id="ARBA00023002"/>
    </source>
</evidence>
<dbReference type="EMBL" id="FTRV01000015">
    <property type="protein sequence ID" value="SPM30609.1"/>
    <property type="molecule type" value="Genomic_DNA"/>
</dbReference>
<dbReference type="Proteomes" id="UP000241595">
    <property type="component" value="Unassembled WGS sequence"/>
</dbReference>
<protein>
    <submittedName>
        <fullName evidence="3">NAD(P)-dependent dehydrogenase, short-chain alcohol dehydrogenase family</fullName>
    </submittedName>
</protein>
<dbReference type="STRING" id="1841859.GCA_900157385_04119"/>